<dbReference type="PANTHER" id="PTHR11777">
    <property type="entry name" value="ALANYL-TRNA SYNTHETASE"/>
    <property type="match status" value="1"/>
</dbReference>
<dbReference type="InterPro" id="IPR018164">
    <property type="entry name" value="Ala-tRNA-synth_IIc_N"/>
</dbReference>
<dbReference type="Gene3D" id="3.30.930.10">
    <property type="entry name" value="Bira Bifunctional Protein, Domain 2"/>
    <property type="match status" value="1"/>
</dbReference>
<dbReference type="GO" id="GO:0005739">
    <property type="term" value="C:mitochondrion"/>
    <property type="evidence" value="ECO:0007669"/>
    <property type="project" value="TreeGrafter"/>
</dbReference>
<dbReference type="GO" id="GO:0004813">
    <property type="term" value="F:alanine-tRNA ligase activity"/>
    <property type="evidence" value="ECO:0007669"/>
    <property type="project" value="InterPro"/>
</dbReference>
<dbReference type="Proteomes" id="UP000265618">
    <property type="component" value="Unassembled WGS sequence"/>
</dbReference>
<evidence type="ECO:0000313" key="2">
    <source>
        <dbReference type="EMBL" id="GIQ84031.1"/>
    </source>
</evidence>
<reference evidence="2 3" key="1">
    <citation type="journal article" date="2018" name="PLoS ONE">
        <title>The draft genome of Kipferlia bialata reveals reductive genome evolution in fornicate parasites.</title>
        <authorList>
            <person name="Tanifuji G."/>
            <person name="Takabayashi S."/>
            <person name="Kume K."/>
            <person name="Takagi M."/>
            <person name="Nakayama T."/>
            <person name="Kamikawa R."/>
            <person name="Inagaki Y."/>
            <person name="Hashimoto T."/>
        </authorList>
    </citation>
    <scope>NUCLEOTIDE SEQUENCE [LARGE SCALE GENOMIC DNA]</scope>
    <source>
        <strain evidence="2">NY0173</strain>
    </source>
</reference>
<dbReference type="EMBL" id="BDIP01001279">
    <property type="protein sequence ID" value="GIQ84031.1"/>
    <property type="molecule type" value="Genomic_DNA"/>
</dbReference>
<dbReference type="InterPro" id="IPR050058">
    <property type="entry name" value="Ala-tRNA_ligase"/>
</dbReference>
<feature type="non-terminal residue" evidence="2">
    <location>
        <position position="1"/>
    </location>
</feature>
<dbReference type="InterPro" id="IPR045864">
    <property type="entry name" value="aa-tRNA-synth_II/BPL/LPL"/>
</dbReference>
<dbReference type="OrthoDB" id="2423964at2759"/>
<dbReference type="Pfam" id="PF01411">
    <property type="entry name" value="tRNA-synt_2c"/>
    <property type="match status" value="1"/>
</dbReference>
<accession>A0A9K3CVM9</accession>
<sequence length="202" mass="22969">MHLLTDIRMSKDAGPEVTVTTRELKDKWYPVFADETSEYNKCYPTEVFKRLNYVRARCPTCTKWYWHHESRSEEEGLAMKCGDPSCVEEYTFVGEGCGIGFGEDGVKIDVPQAWATFQETMEATTPKAHTAIPRYPVVARWRDDCEFTAAGIQCFQPYCVTGELEPPANPLICPQFCLRFNDLDSIGLSGRHYSGFHMIGVQ</sequence>
<gene>
    <name evidence="2" type="ORF">KIPB_005454</name>
</gene>
<keyword evidence="3" id="KW-1185">Reference proteome</keyword>
<organism evidence="2 3">
    <name type="scientific">Kipferlia bialata</name>
    <dbReference type="NCBI Taxonomy" id="797122"/>
    <lineage>
        <taxon>Eukaryota</taxon>
        <taxon>Metamonada</taxon>
        <taxon>Carpediemonas-like organisms</taxon>
        <taxon>Kipferlia</taxon>
    </lineage>
</organism>
<dbReference type="AlphaFoldDB" id="A0A9K3CVM9"/>
<name>A0A9K3CVM9_9EUKA</name>
<feature type="domain" description="Alanyl-tRNA synthetase class IIc N-terminal" evidence="1">
    <location>
        <begin position="127"/>
        <end position="200"/>
    </location>
</feature>
<dbReference type="GO" id="GO:0002161">
    <property type="term" value="F:aminoacyl-tRNA deacylase activity"/>
    <property type="evidence" value="ECO:0007669"/>
    <property type="project" value="TreeGrafter"/>
</dbReference>
<dbReference type="PANTHER" id="PTHR11777:SF9">
    <property type="entry name" value="ALANINE--TRNA LIGASE, CYTOPLASMIC"/>
    <property type="match status" value="1"/>
</dbReference>
<protein>
    <recommendedName>
        <fullName evidence="1">Alanyl-tRNA synthetase class IIc N-terminal domain-containing protein</fullName>
    </recommendedName>
</protein>
<dbReference type="GO" id="GO:0006419">
    <property type="term" value="P:alanyl-tRNA aminoacylation"/>
    <property type="evidence" value="ECO:0007669"/>
    <property type="project" value="InterPro"/>
</dbReference>
<evidence type="ECO:0000259" key="1">
    <source>
        <dbReference type="Pfam" id="PF01411"/>
    </source>
</evidence>
<dbReference type="SUPFAM" id="SSF55681">
    <property type="entry name" value="Class II aaRS and biotin synthetases"/>
    <property type="match status" value="1"/>
</dbReference>
<dbReference type="GO" id="GO:0005524">
    <property type="term" value="F:ATP binding"/>
    <property type="evidence" value="ECO:0007669"/>
    <property type="project" value="InterPro"/>
</dbReference>
<proteinExistence type="predicted"/>
<evidence type="ECO:0000313" key="3">
    <source>
        <dbReference type="Proteomes" id="UP000265618"/>
    </source>
</evidence>
<comment type="caution">
    <text evidence="2">The sequence shown here is derived from an EMBL/GenBank/DDBJ whole genome shotgun (WGS) entry which is preliminary data.</text>
</comment>